<comment type="caution">
    <text evidence="4">The sequence shown here is derived from an EMBL/GenBank/DDBJ whole genome shotgun (WGS) entry which is preliminary data.</text>
</comment>
<dbReference type="Proteomes" id="UP000030012">
    <property type="component" value="Unassembled WGS sequence"/>
</dbReference>
<dbReference type="Gene3D" id="3.40.50.11220">
    <property type="match status" value="1"/>
</dbReference>
<feature type="domain" description="Cobalamin biosynthesis central region" evidence="3">
    <location>
        <begin position="141"/>
        <end position="211"/>
    </location>
</feature>
<accession>A0A0A0IFM2</accession>
<reference evidence="4 5" key="1">
    <citation type="submission" date="2014-01" db="EMBL/GenBank/DDBJ databases">
        <title>Plasmidome dynamics in the species complex Clostridium novyi sensu lato converts strains of independent lineages into distinctly different pathogens.</title>
        <authorList>
            <person name="Skarin H."/>
            <person name="Segerman B."/>
        </authorList>
    </citation>
    <scope>NUCLEOTIDE SEQUENCE [LARGE SCALE GENOMIC DNA]</scope>
    <source>
        <strain evidence="4 5">4552</strain>
    </source>
</reference>
<dbReference type="PANTHER" id="PTHR37477">
    <property type="entry name" value="COBALT-PRECORRIN-5A HYDROLASE"/>
    <property type="match status" value="1"/>
</dbReference>
<dbReference type="SUPFAM" id="SSF159672">
    <property type="entry name" value="CbiG N-terminal domain-like"/>
    <property type="match status" value="1"/>
</dbReference>
<dbReference type="AlphaFoldDB" id="A0A0A0IFM2"/>
<proteinExistence type="predicted"/>
<dbReference type="SUPFAM" id="SSF159664">
    <property type="entry name" value="CobE/GbiG C-terminal domain-like"/>
    <property type="match status" value="1"/>
</dbReference>
<dbReference type="NCBIfam" id="NF004466">
    <property type="entry name" value="PRK05788.1-4"/>
    <property type="match status" value="1"/>
</dbReference>
<dbReference type="InterPro" id="IPR036518">
    <property type="entry name" value="CobE/GbiG_C_sf"/>
</dbReference>
<dbReference type="Pfam" id="PF11761">
    <property type="entry name" value="CbiG_mid"/>
    <property type="match status" value="1"/>
</dbReference>
<evidence type="ECO:0000259" key="1">
    <source>
        <dbReference type="Pfam" id="PF01890"/>
    </source>
</evidence>
<dbReference type="EMBL" id="JENJ01000001">
    <property type="protein sequence ID" value="KGM98390.1"/>
    <property type="molecule type" value="Genomic_DNA"/>
</dbReference>
<name>A0A0A0IFM2_CLONO</name>
<dbReference type="InterPro" id="IPR021745">
    <property type="entry name" value="CbiG_mid"/>
</dbReference>
<gene>
    <name evidence="4" type="ORF">Z968_00110</name>
</gene>
<dbReference type="RefSeq" id="WP_039251681.1">
    <property type="nucleotide sequence ID" value="NZ_JENJ01000001.1"/>
</dbReference>
<evidence type="ECO:0000313" key="5">
    <source>
        <dbReference type="Proteomes" id="UP000030012"/>
    </source>
</evidence>
<dbReference type="InterPro" id="IPR038029">
    <property type="entry name" value="GbiG_N_sf"/>
</dbReference>
<evidence type="ECO:0000313" key="4">
    <source>
        <dbReference type="EMBL" id="KGM98390.1"/>
    </source>
</evidence>
<evidence type="ECO:0000259" key="3">
    <source>
        <dbReference type="Pfam" id="PF11761"/>
    </source>
</evidence>
<dbReference type="OrthoDB" id="9781023at2"/>
<dbReference type="Pfam" id="PF01890">
    <property type="entry name" value="CbiG_C"/>
    <property type="match status" value="1"/>
</dbReference>
<dbReference type="InterPro" id="IPR002750">
    <property type="entry name" value="CobE/GbiG_C"/>
</dbReference>
<dbReference type="GO" id="GO:0009236">
    <property type="term" value="P:cobalamin biosynthetic process"/>
    <property type="evidence" value="ECO:0007669"/>
    <property type="project" value="InterPro"/>
</dbReference>
<feature type="domain" description="CobE/GbiG C-terminal" evidence="1">
    <location>
        <begin position="225"/>
        <end position="340"/>
    </location>
</feature>
<dbReference type="InterPro" id="IPR052553">
    <property type="entry name" value="CbiG_hydrolase"/>
</dbReference>
<dbReference type="PANTHER" id="PTHR37477:SF1">
    <property type="entry name" value="COBALT-PRECORRIN-5A HYDROLASE"/>
    <property type="match status" value="1"/>
</dbReference>
<protein>
    <submittedName>
        <fullName evidence="4">Cobalamin biosynthesis protein CbiG</fullName>
    </submittedName>
</protein>
<dbReference type="Gene3D" id="3.30.420.180">
    <property type="entry name" value="CobE/GbiG C-terminal domain"/>
    <property type="match status" value="1"/>
</dbReference>
<feature type="domain" description="Cobalamin synthesis G N-terminal" evidence="2">
    <location>
        <begin position="55"/>
        <end position="135"/>
    </location>
</feature>
<dbReference type="Pfam" id="PF11760">
    <property type="entry name" value="CbiG_N"/>
    <property type="match status" value="1"/>
</dbReference>
<sequence length="344" mass="38042">MKTVIISVTSSGDKIAENLSNSIVVDKFCGYNEENKINVDKFLRDDVKNIGIKNITKRYFEKDNTIIFIASTGIAVRTIAPYIESKDKDPAVIVIDSTGRFVISLLSGHLGGANEVALGIASILGAEPIITTATDNLNIDAPDVIAKEKGYIIDDLKMAKEIASMLVNNKKVAYIEDFVAFNNKQIEEPKGYIKSVTSADGLVVVTNRYNLDFNKPYLKLIKKNIVLGIGCKKGIPFSDMREKIFKVLKIYNIDKRAVKSIATVEIKKNEEAILKMVDELKCDFNVFKVKDIKKVEHNYKGSEFVKSVIGVWAVAEPCVELTGAILITEKLKLNGITLCIGVLK</sequence>
<evidence type="ECO:0000259" key="2">
    <source>
        <dbReference type="Pfam" id="PF11760"/>
    </source>
</evidence>
<organism evidence="4 5">
    <name type="scientific">Clostridium novyi A str. 4552</name>
    <dbReference type="NCBI Taxonomy" id="1444289"/>
    <lineage>
        <taxon>Bacteria</taxon>
        <taxon>Bacillati</taxon>
        <taxon>Bacillota</taxon>
        <taxon>Clostridia</taxon>
        <taxon>Eubacteriales</taxon>
        <taxon>Clostridiaceae</taxon>
        <taxon>Clostridium</taxon>
    </lineage>
</organism>
<dbReference type="InterPro" id="IPR021744">
    <property type="entry name" value="CbiG_N"/>
</dbReference>